<dbReference type="InterPro" id="IPR012858">
    <property type="entry name" value="DC_STAMP-like"/>
</dbReference>
<feature type="domain" description="E3 ubiquitin-protein ligase DCST1-like C-terminal" evidence="8">
    <location>
        <begin position="607"/>
        <end position="649"/>
    </location>
</feature>
<dbReference type="Pfam" id="PF26037">
    <property type="entry name" value="zf-RING_DCST1_C"/>
    <property type="match status" value="1"/>
</dbReference>
<dbReference type="InterPro" id="IPR051856">
    <property type="entry name" value="CSR-E3_Ligase_Protein"/>
</dbReference>
<feature type="compositionally biased region" description="Basic and acidic residues" evidence="5">
    <location>
        <begin position="1"/>
        <end position="15"/>
    </location>
</feature>
<evidence type="ECO:0000313" key="9">
    <source>
        <dbReference type="EMBL" id="KAG8442948.1"/>
    </source>
</evidence>
<dbReference type="PANTHER" id="PTHR21041:SF17">
    <property type="entry name" value="E3 UBIQUITIN-PROTEIN LIGASE DCST1"/>
    <property type="match status" value="1"/>
</dbReference>
<dbReference type="GO" id="GO:0016020">
    <property type="term" value="C:membrane"/>
    <property type="evidence" value="ECO:0007669"/>
    <property type="project" value="UniProtKB-SubCell"/>
</dbReference>
<feature type="transmembrane region" description="Helical" evidence="6">
    <location>
        <begin position="514"/>
        <end position="534"/>
    </location>
</feature>
<gene>
    <name evidence="9" type="ORF">GDO86_011676</name>
</gene>
<proteinExistence type="predicted"/>
<keyword evidence="4 6" id="KW-0472">Membrane</keyword>
<protein>
    <recommendedName>
        <fullName evidence="11">Dendritic cell-specific transmembrane protein-like domain-containing protein</fullName>
    </recommendedName>
</protein>
<dbReference type="AlphaFoldDB" id="A0A8T2JH56"/>
<feature type="transmembrane region" description="Helical" evidence="6">
    <location>
        <begin position="374"/>
        <end position="398"/>
    </location>
</feature>
<evidence type="ECO:0000256" key="6">
    <source>
        <dbReference type="SAM" id="Phobius"/>
    </source>
</evidence>
<evidence type="ECO:0000259" key="8">
    <source>
        <dbReference type="Pfam" id="PF26037"/>
    </source>
</evidence>
<evidence type="ECO:0000256" key="3">
    <source>
        <dbReference type="ARBA" id="ARBA00022989"/>
    </source>
</evidence>
<evidence type="ECO:0008006" key="11">
    <source>
        <dbReference type="Google" id="ProtNLM"/>
    </source>
</evidence>
<feature type="region of interest" description="Disordered" evidence="5">
    <location>
        <begin position="1"/>
        <end position="24"/>
    </location>
</feature>
<keyword evidence="3 6" id="KW-1133">Transmembrane helix</keyword>
<accession>A0A8T2JH56</accession>
<name>A0A8T2JH56_9PIPI</name>
<evidence type="ECO:0000259" key="7">
    <source>
        <dbReference type="Pfam" id="PF07782"/>
    </source>
</evidence>
<evidence type="ECO:0000256" key="2">
    <source>
        <dbReference type="ARBA" id="ARBA00022692"/>
    </source>
</evidence>
<feature type="transmembrane region" description="Helical" evidence="6">
    <location>
        <begin position="88"/>
        <end position="107"/>
    </location>
</feature>
<feature type="transmembrane region" description="Helical" evidence="6">
    <location>
        <begin position="466"/>
        <end position="486"/>
    </location>
</feature>
<comment type="caution">
    <text evidence="9">The sequence shown here is derived from an EMBL/GenBank/DDBJ whole genome shotgun (WGS) entry which is preliminary data.</text>
</comment>
<reference evidence="9" key="1">
    <citation type="thesis" date="2020" institute="ProQuest LLC" country="789 East Eisenhower Parkway, Ann Arbor, MI, USA">
        <title>Comparative Genomics and Chromosome Evolution.</title>
        <authorList>
            <person name="Mudd A.B."/>
        </authorList>
    </citation>
    <scope>NUCLEOTIDE SEQUENCE</scope>
    <source>
        <strain evidence="9">Female2</strain>
        <tissue evidence="9">Blood</tissue>
    </source>
</reference>
<feature type="transmembrane region" description="Helical" evidence="6">
    <location>
        <begin position="57"/>
        <end position="76"/>
    </location>
</feature>
<comment type="subcellular location">
    <subcellularLocation>
        <location evidence="1">Membrane</location>
        <topology evidence="1">Multi-pass membrane protein</topology>
    </subcellularLocation>
</comment>
<feature type="domain" description="Dendritic cell-specific transmembrane protein-like" evidence="7">
    <location>
        <begin position="407"/>
        <end position="499"/>
    </location>
</feature>
<evidence type="ECO:0000256" key="4">
    <source>
        <dbReference type="ARBA" id="ARBA00023136"/>
    </source>
</evidence>
<keyword evidence="2 6" id="KW-0812">Transmembrane</keyword>
<dbReference type="OrthoDB" id="5985669at2759"/>
<evidence type="ECO:0000256" key="1">
    <source>
        <dbReference type="ARBA" id="ARBA00004141"/>
    </source>
</evidence>
<dbReference type="Pfam" id="PF07782">
    <property type="entry name" value="DC_STAMP"/>
    <property type="match status" value="2"/>
</dbReference>
<feature type="domain" description="Dendritic cell-specific transmembrane protein-like" evidence="7">
    <location>
        <begin position="500"/>
        <end position="558"/>
    </location>
</feature>
<organism evidence="9 10">
    <name type="scientific">Hymenochirus boettgeri</name>
    <name type="common">Congo dwarf clawed frog</name>
    <dbReference type="NCBI Taxonomy" id="247094"/>
    <lineage>
        <taxon>Eukaryota</taxon>
        <taxon>Metazoa</taxon>
        <taxon>Chordata</taxon>
        <taxon>Craniata</taxon>
        <taxon>Vertebrata</taxon>
        <taxon>Euteleostomi</taxon>
        <taxon>Amphibia</taxon>
        <taxon>Batrachia</taxon>
        <taxon>Anura</taxon>
        <taxon>Pipoidea</taxon>
        <taxon>Pipidae</taxon>
        <taxon>Pipinae</taxon>
        <taxon>Hymenochirus</taxon>
    </lineage>
</organism>
<evidence type="ECO:0000313" key="10">
    <source>
        <dbReference type="Proteomes" id="UP000812440"/>
    </source>
</evidence>
<sequence length="654" mass="76244">MDNKMTEKQRLDKPKIRNSKKNNRPNTTLKFLMQRFLPVFIYRVLSSDVKEYCLAKVFLGAGFGLILSIGIYFLLIEELPLNRQIKDGIFFAFVGTFTLGWVTSTYFRCTSIMIFTYILEKRWNAFAAFLAVGAITSGPVANVKDNLGEVVTCFGCTAEMTVNHTKMIFNSMMEPVKTVFKRLAQNVKNIGKNSKNLTGAFDGVKDQVVGTSGYDTKKEKEQEKEEIKLNNGKPLNTQKKFKLKTLLRCEKIFEKGVSACHDWFDDKHADCMRILVVPVFADLFCLPMKLKFICGIQYLMLPFCHKHMPIDEKFGEVFDDMNEGISELKQNISMELIIKHQDTVLANISLGSSQKGLKDDVKEDIKQENSQFQVLIGIVNTCKSFLFLLFFLSAFGYINKYNSDIRHDNLYITRYFRQIDARRRKMGKIYLLPLKKGERNEVIFPLKLAFQAPEFKPVAMVLLKNGMFIIALLLICYLDYVMYHLITIVTRHALITHTFSVCLPTPKFMTASEYIWLFVIMAWLLVAPIVQSYLNRIRRVVAAFYFPKMEKRRVLHLYNEWLRRRKDFLNIKRKSIIINARKRRSFINSWPGKLFEKFKWLRLFDKRHCVVCNDKETKESYICKTPDCETVYCQICWKDVKRCCVACLPYDEFG</sequence>
<dbReference type="Proteomes" id="UP000812440">
    <property type="component" value="Chromosome 6"/>
</dbReference>
<dbReference type="PANTHER" id="PTHR21041">
    <property type="entry name" value="DENDRITIC CELL-SPECIFIC TRANSMEMBRANE PROTEIN"/>
    <property type="match status" value="1"/>
</dbReference>
<keyword evidence="10" id="KW-1185">Reference proteome</keyword>
<dbReference type="EMBL" id="JAACNH010000005">
    <property type="protein sequence ID" value="KAG8442948.1"/>
    <property type="molecule type" value="Genomic_DNA"/>
</dbReference>
<evidence type="ECO:0000256" key="5">
    <source>
        <dbReference type="SAM" id="MobiDB-lite"/>
    </source>
</evidence>
<dbReference type="InterPro" id="IPR058842">
    <property type="entry name" value="DCST1_C"/>
</dbReference>